<reference evidence="2" key="1">
    <citation type="submission" date="2015-07" db="EMBL/GenBank/DDBJ databases">
        <title>Transcriptome Assembly of Anthurium amnicola.</title>
        <authorList>
            <person name="Suzuki J."/>
        </authorList>
    </citation>
    <scope>NUCLEOTIDE SEQUENCE</scope>
</reference>
<sequence length="104" mass="12144">MHRHGEMSLSLNPTQNDLFVSRYCNQIFIVRNMKNVNHCSTVVHNENCNFFYLGGMIYTNIMLLVFFKFQSRFIQIQTTVCSYLSISTICRPRTRVSSADMDTC</sequence>
<feature type="transmembrane region" description="Helical" evidence="1">
    <location>
        <begin position="50"/>
        <end position="67"/>
    </location>
</feature>
<name>A0A1D1YIF9_9ARAE</name>
<gene>
    <name evidence="2" type="primary">egsA_0</name>
    <name evidence="2" type="ORF">g.27178</name>
</gene>
<dbReference type="AlphaFoldDB" id="A0A1D1YIF9"/>
<keyword evidence="1" id="KW-1133">Transmembrane helix</keyword>
<protein>
    <submittedName>
        <fullName evidence="2">Glycerol-1-phosphate dehydrogenase [NAD(P)+]</fullName>
    </submittedName>
</protein>
<proteinExistence type="predicted"/>
<keyword evidence="1" id="KW-0812">Transmembrane</keyword>
<evidence type="ECO:0000313" key="2">
    <source>
        <dbReference type="EMBL" id="JAT54417.1"/>
    </source>
</evidence>
<feature type="non-terminal residue" evidence="2">
    <location>
        <position position="104"/>
    </location>
</feature>
<dbReference type="EMBL" id="GDJX01013519">
    <property type="protein sequence ID" value="JAT54417.1"/>
    <property type="molecule type" value="Transcribed_RNA"/>
</dbReference>
<accession>A0A1D1YIF9</accession>
<evidence type="ECO:0000256" key="1">
    <source>
        <dbReference type="SAM" id="Phobius"/>
    </source>
</evidence>
<organism evidence="2">
    <name type="scientific">Anthurium amnicola</name>
    <dbReference type="NCBI Taxonomy" id="1678845"/>
    <lineage>
        <taxon>Eukaryota</taxon>
        <taxon>Viridiplantae</taxon>
        <taxon>Streptophyta</taxon>
        <taxon>Embryophyta</taxon>
        <taxon>Tracheophyta</taxon>
        <taxon>Spermatophyta</taxon>
        <taxon>Magnoliopsida</taxon>
        <taxon>Liliopsida</taxon>
        <taxon>Araceae</taxon>
        <taxon>Pothoideae</taxon>
        <taxon>Potheae</taxon>
        <taxon>Anthurium</taxon>
    </lineage>
</organism>
<keyword evidence="1" id="KW-0472">Membrane</keyword>